<dbReference type="Pfam" id="PF02633">
    <property type="entry name" value="Creatininase"/>
    <property type="match status" value="1"/>
</dbReference>
<evidence type="ECO:0000256" key="1">
    <source>
        <dbReference type="ARBA" id="ARBA00001947"/>
    </source>
</evidence>
<gene>
    <name evidence="6" type="ORF">BLL52_0429</name>
</gene>
<dbReference type="SUPFAM" id="SSF102215">
    <property type="entry name" value="Creatininase"/>
    <property type="match status" value="1"/>
</dbReference>
<dbReference type="PANTHER" id="PTHR35005">
    <property type="entry name" value="3-DEHYDRO-SCYLLO-INOSOSE HYDROLASE"/>
    <property type="match status" value="1"/>
</dbReference>
<dbReference type="EMBL" id="MSYM01000005">
    <property type="protein sequence ID" value="OLP08141.1"/>
    <property type="molecule type" value="Genomic_DNA"/>
</dbReference>
<dbReference type="STRING" id="81479.RA876_16215"/>
<reference evidence="6 7" key="1">
    <citation type="submission" date="2017-01" db="EMBL/GenBank/DDBJ databases">
        <title>Genome sequence of Rhodoferax antarcticus ANT.BR, a psychrophilic purple nonsulfur bacterium from an Antarctic microbial mat.</title>
        <authorList>
            <person name="Baker J."/>
            <person name="Riester C."/>
            <person name="Skinner B."/>
            <person name="Newell A."/>
            <person name="Swingley W."/>
            <person name="Madigan M."/>
            <person name="Jung D."/>
            <person name="Asao M."/>
            <person name="Chen M."/>
            <person name="Loughlin P."/>
            <person name="Pan H."/>
            <person name="Lin S."/>
            <person name="Li N."/>
            <person name="Shaw J."/>
            <person name="Prado M."/>
            <person name="Sherman C."/>
            <person name="Li X."/>
            <person name="Tang J."/>
            <person name="Blankenship R."/>
            <person name="Zhao T."/>
            <person name="Touchman J."/>
            <person name="Sattley M."/>
        </authorList>
    </citation>
    <scope>NUCLEOTIDE SEQUENCE [LARGE SCALE GENOMIC DNA]</scope>
    <source>
        <strain evidence="6 7">ANT.BR</strain>
    </source>
</reference>
<keyword evidence="7" id="KW-1185">Reference proteome</keyword>
<accession>A0A1Q8YJ97</accession>
<dbReference type="GO" id="GO:0046872">
    <property type="term" value="F:metal ion binding"/>
    <property type="evidence" value="ECO:0007669"/>
    <property type="project" value="UniProtKB-KW"/>
</dbReference>
<dbReference type="RefSeq" id="WP_075585051.1">
    <property type="nucleotide sequence ID" value="NZ_MSYM01000005.1"/>
</dbReference>
<dbReference type="GO" id="GO:0016811">
    <property type="term" value="F:hydrolase activity, acting on carbon-nitrogen (but not peptide) bonds, in linear amides"/>
    <property type="evidence" value="ECO:0007669"/>
    <property type="project" value="TreeGrafter"/>
</dbReference>
<dbReference type="AlphaFoldDB" id="A0A1Q8YJ97"/>
<dbReference type="PANTHER" id="PTHR35005:SF1">
    <property type="entry name" value="2-AMINO-5-FORMYLAMINO-6-RIBOSYLAMINOPYRIMIDIN-4(3H)-ONE 5'-MONOPHOSPHATE DEFORMYLASE"/>
    <property type="match status" value="1"/>
</dbReference>
<organism evidence="6 7">
    <name type="scientific">Rhodoferax antarcticus ANT.BR</name>
    <dbReference type="NCBI Taxonomy" id="1111071"/>
    <lineage>
        <taxon>Bacteria</taxon>
        <taxon>Pseudomonadati</taxon>
        <taxon>Pseudomonadota</taxon>
        <taxon>Betaproteobacteria</taxon>
        <taxon>Burkholderiales</taxon>
        <taxon>Comamonadaceae</taxon>
        <taxon>Rhodoferax</taxon>
    </lineage>
</organism>
<evidence type="ECO:0000256" key="3">
    <source>
        <dbReference type="ARBA" id="ARBA00022801"/>
    </source>
</evidence>
<keyword evidence="2" id="KW-0479">Metal-binding</keyword>
<evidence type="ECO:0000256" key="4">
    <source>
        <dbReference type="ARBA" id="ARBA00022833"/>
    </source>
</evidence>
<keyword evidence="3" id="KW-0378">Hydrolase</keyword>
<dbReference type="GO" id="GO:0009231">
    <property type="term" value="P:riboflavin biosynthetic process"/>
    <property type="evidence" value="ECO:0007669"/>
    <property type="project" value="TreeGrafter"/>
</dbReference>
<evidence type="ECO:0000256" key="5">
    <source>
        <dbReference type="ARBA" id="ARBA00024029"/>
    </source>
</evidence>
<evidence type="ECO:0000313" key="7">
    <source>
        <dbReference type="Proteomes" id="UP000185911"/>
    </source>
</evidence>
<dbReference type="InterPro" id="IPR024087">
    <property type="entry name" value="Creatininase-like_sf"/>
</dbReference>
<comment type="cofactor">
    <cofactor evidence="1">
        <name>Zn(2+)</name>
        <dbReference type="ChEBI" id="CHEBI:29105"/>
    </cofactor>
</comment>
<keyword evidence="4" id="KW-0862">Zinc</keyword>
<evidence type="ECO:0000256" key="2">
    <source>
        <dbReference type="ARBA" id="ARBA00022723"/>
    </source>
</evidence>
<comment type="caution">
    <text evidence="6">The sequence shown here is derived from an EMBL/GenBank/DDBJ whole genome shotgun (WGS) entry which is preliminary data.</text>
</comment>
<dbReference type="Proteomes" id="UP000185911">
    <property type="component" value="Unassembled WGS sequence"/>
</dbReference>
<name>A0A1Q8YJ97_9BURK</name>
<dbReference type="InterPro" id="IPR003785">
    <property type="entry name" value="Creatininase/forma_Hydrolase"/>
</dbReference>
<dbReference type="Gene3D" id="3.40.50.10310">
    <property type="entry name" value="Creatininase"/>
    <property type="match status" value="1"/>
</dbReference>
<sequence>MTTSSRFWADLSTRDFAVLLASGEAARTIAVLPVAATEQHGPHLPLSVDTVLLDGMVKAALPHLASDLKVLVLPTQAVGLSPEHTHFPGTLTLKTETILRLWTDIAESVAAAGIRKLLIFNAHGGNVSVMDLVARDLRARLDMLVYSVSWFNLPLHDASGQDVNALFSADEHRFGIHAGDIETSMMLALDPAHVEMAQAQNFASTSQTRAQQFAILGNGRSAKLGWQMQDYNPAGAVGNAAAATAEKGSAVVDAAGRALAQLLAEVDRLPPDTLLLQPALGQAGRLA</sequence>
<evidence type="ECO:0000313" key="6">
    <source>
        <dbReference type="EMBL" id="OLP08141.1"/>
    </source>
</evidence>
<comment type="similarity">
    <text evidence="5">Belongs to the creatininase superfamily.</text>
</comment>
<proteinExistence type="inferred from homology"/>
<protein>
    <submittedName>
        <fullName evidence="6">Creatininase</fullName>
    </submittedName>
</protein>